<organism evidence="2 3">
    <name type="scientific">Phanerochaete sordida</name>
    <dbReference type="NCBI Taxonomy" id="48140"/>
    <lineage>
        <taxon>Eukaryota</taxon>
        <taxon>Fungi</taxon>
        <taxon>Dikarya</taxon>
        <taxon>Basidiomycota</taxon>
        <taxon>Agaricomycotina</taxon>
        <taxon>Agaricomycetes</taxon>
        <taxon>Polyporales</taxon>
        <taxon>Phanerochaetaceae</taxon>
        <taxon>Phanerochaete</taxon>
    </lineage>
</organism>
<evidence type="ECO:0000313" key="2">
    <source>
        <dbReference type="EMBL" id="GJE95625.1"/>
    </source>
</evidence>
<keyword evidence="3" id="KW-1185">Reference proteome</keyword>
<comment type="caution">
    <text evidence="2">The sequence shown here is derived from an EMBL/GenBank/DDBJ whole genome shotgun (WGS) entry which is preliminary data.</text>
</comment>
<evidence type="ECO:0008006" key="4">
    <source>
        <dbReference type="Google" id="ProtNLM"/>
    </source>
</evidence>
<dbReference type="Proteomes" id="UP000703269">
    <property type="component" value="Unassembled WGS sequence"/>
</dbReference>
<protein>
    <recommendedName>
        <fullName evidence="4">F-box domain-containing protein</fullName>
    </recommendedName>
</protein>
<reference evidence="2 3" key="1">
    <citation type="submission" date="2021-08" db="EMBL/GenBank/DDBJ databases">
        <title>Draft Genome Sequence of Phanerochaete sordida strain YK-624.</title>
        <authorList>
            <person name="Mori T."/>
            <person name="Dohra H."/>
            <person name="Suzuki T."/>
            <person name="Kawagishi H."/>
            <person name="Hirai H."/>
        </authorList>
    </citation>
    <scope>NUCLEOTIDE SEQUENCE [LARGE SCALE GENOMIC DNA]</scope>
    <source>
        <strain evidence="2 3">YK-624</strain>
    </source>
</reference>
<evidence type="ECO:0000313" key="3">
    <source>
        <dbReference type="Proteomes" id="UP000703269"/>
    </source>
</evidence>
<evidence type="ECO:0000256" key="1">
    <source>
        <dbReference type="SAM" id="MobiDB-lite"/>
    </source>
</evidence>
<dbReference type="EMBL" id="BPQB01000050">
    <property type="protein sequence ID" value="GJE95625.1"/>
    <property type="molecule type" value="Genomic_DNA"/>
</dbReference>
<name>A0A9P3GLC1_9APHY</name>
<gene>
    <name evidence="2" type="ORF">PsYK624_118110</name>
</gene>
<proteinExistence type="predicted"/>
<sequence length="967" mass="108162">MPSTFAIASTYKACKRTSPLTAPGLMPLSLGTCLPEETINAILVQLHDGGAWDPPPKHGLASCGLVCRHWAQTIRPMLFQRIALRSASDVDELFALLAAPPLFGRTLRQCIHALHIVEDCATLPRTSWSHRPLLRLRPPVEVNWTLDGATALAGGCASPLPFLSLPRGLPMKTARVSQVTISGVHLSTRHLWKLLCQLPLERLHLKDIIFNDETPDLSITQQSWNRRTSELHSVQMTRCITRATNLTLWLELVCFLFAKCGRQPMDHSFQTSLTSFFNLCAALHEWNFAENMPMLSVHAVWRDIDDETDGSTTFLGYRYVLENVASMHIWTNDWYNKPPHISLATFTCPDVDIAAVDALLGKLLSAITTMADGSTYPLTVRCISMESCRRLLGGVLEGRVLARVPTLLTRLIYIGVPLEAEYALQEIMSAPSFIGEDDGRIILTTEQRVEWVLKKSRDANGKRVNRRDEYLQELQNVVQRAGRSIPEEIIRIILGKLCNGYLGDCSEPKRGLASCSQTCRYWARLSRPVLFFCITLRSADDVGSLLEFLDAHDFLGCSIKDCLKFLHIEEDRTVSIVPWGHQVMLRLSHKVEALDISWKFKGASILPKQLLSLKHGRASLPISILPRTLPSPSSPPLERLILCNVQLPTVDVMAAMMRRTLIRDITFDNVTLPAGYTASELSLQPLHRRYGIPICVTVRSSIEDIARLPSWIRLCDLFCTSREYPLVDTEFEALAAQYLERLVSLHSAQKKITQLTLDYFTAGRCQEPERHFQYTLCDGPVEEPLRIAELQIERDTPQSIPPRFTDVVWRCPSTDDTQAFALVQQFEATVVEMASPTIPRTVLEGVDREFARAFVRGILEGNILGTFAAWPSLVTVDIATGGDTNLRMTLEEILAAPTHCGGADEGDPLTLEQRTEWVLCGGLALKHAHLQKLNLRSSYIQDVSTASHTSGESTKNHDVEEDLETEA</sequence>
<dbReference type="AlphaFoldDB" id="A0A9P3GLC1"/>
<accession>A0A9P3GLC1</accession>
<feature type="region of interest" description="Disordered" evidence="1">
    <location>
        <begin position="945"/>
        <end position="967"/>
    </location>
</feature>
<dbReference type="CDD" id="cd09917">
    <property type="entry name" value="F-box_SF"/>
    <property type="match status" value="1"/>
</dbReference>